<keyword evidence="1" id="KW-0472">Membrane</keyword>
<keyword evidence="4" id="KW-1185">Reference proteome</keyword>
<keyword evidence="1" id="KW-1133">Transmembrane helix</keyword>
<evidence type="ECO:0000313" key="3">
    <source>
        <dbReference type="EMBL" id="KKF36406.1"/>
    </source>
</evidence>
<evidence type="ECO:0000313" key="2">
    <source>
        <dbReference type="EMBL" id="AXF78631.1"/>
    </source>
</evidence>
<accession>A0A0M2KHF3</accession>
<gene>
    <name evidence="2" type="ORF">AV903_25805</name>
    <name evidence="3" type="ORF">SY86_14675</name>
</gene>
<dbReference type="Proteomes" id="UP000033924">
    <property type="component" value="Unassembled WGS sequence"/>
</dbReference>
<dbReference type="Proteomes" id="UP000264980">
    <property type="component" value="Chromosome"/>
</dbReference>
<name>A0A0M2KHF3_9GAMM</name>
<sequence>MKKSLKIMLTVLVICVIGLFYVLQYLSMEFSDGADYTEKDKREYNFYTPELLKNMPRISNIYSFHYSNVSGPNPALIYQVIFSGTTDPIKIGTWLEKKGYKRTEMCNKNGSCWVGQDPNITVSVGFEENPIAIRVEMVDKAGYN</sequence>
<protein>
    <submittedName>
        <fullName evidence="3">Uncharacterized protein</fullName>
    </submittedName>
</protein>
<reference evidence="2 5" key="2">
    <citation type="submission" date="2016-01" db="EMBL/GenBank/DDBJ databases">
        <authorList>
            <person name="Oliw E.H."/>
        </authorList>
    </citation>
    <scope>NUCLEOTIDE SEQUENCE [LARGE SCALE GENOMIC DNA]</scope>
    <source>
        <strain evidence="2 5">MDcuke</strain>
    </source>
</reference>
<reference evidence="3 4" key="1">
    <citation type="submission" date="2015-01" db="EMBL/GenBank/DDBJ databases">
        <title>Erwinia tracheiphila.</title>
        <authorList>
            <person name="Shapiro L.R."/>
        </authorList>
    </citation>
    <scope>NUCLEOTIDE SEQUENCE [LARGE SCALE GENOMIC DNA]</scope>
    <source>
        <strain evidence="3 4">BuffGH</strain>
    </source>
</reference>
<evidence type="ECO:0000313" key="5">
    <source>
        <dbReference type="Proteomes" id="UP000264980"/>
    </source>
</evidence>
<keyword evidence="1" id="KW-0812">Transmembrane</keyword>
<dbReference type="EMBL" id="JXNU01000003">
    <property type="protein sequence ID" value="KKF36406.1"/>
    <property type="molecule type" value="Genomic_DNA"/>
</dbReference>
<dbReference type="PATRIC" id="fig|65700.7.peg.3675"/>
<dbReference type="EMBL" id="CP013970">
    <property type="protein sequence ID" value="AXF78631.1"/>
    <property type="molecule type" value="Genomic_DNA"/>
</dbReference>
<evidence type="ECO:0000256" key="1">
    <source>
        <dbReference type="SAM" id="Phobius"/>
    </source>
</evidence>
<dbReference type="STRING" id="65700.SY86_14675"/>
<dbReference type="AlphaFoldDB" id="A0A0M2KHF3"/>
<evidence type="ECO:0000313" key="4">
    <source>
        <dbReference type="Proteomes" id="UP000033924"/>
    </source>
</evidence>
<organism evidence="3 4">
    <name type="scientific">Erwinia tracheiphila</name>
    <dbReference type="NCBI Taxonomy" id="65700"/>
    <lineage>
        <taxon>Bacteria</taxon>
        <taxon>Pseudomonadati</taxon>
        <taxon>Pseudomonadota</taxon>
        <taxon>Gammaproteobacteria</taxon>
        <taxon>Enterobacterales</taxon>
        <taxon>Erwiniaceae</taxon>
        <taxon>Erwinia</taxon>
    </lineage>
</organism>
<proteinExistence type="predicted"/>
<feature type="transmembrane region" description="Helical" evidence="1">
    <location>
        <begin position="7"/>
        <end position="26"/>
    </location>
</feature>
<dbReference type="RefSeq" id="WP_016192785.1">
    <property type="nucleotide sequence ID" value="NZ_CP013970.1"/>
</dbReference>